<name>A0A9J5ZS64_SOLCO</name>
<dbReference type="Proteomes" id="UP000824120">
    <property type="component" value="Chromosome 3"/>
</dbReference>
<evidence type="ECO:0000313" key="1">
    <source>
        <dbReference type="EMBL" id="KAG5615101.1"/>
    </source>
</evidence>
<gene>
    <name evidence="1" type="ORF">H5410_014925</name>
</gene>
<sequence length="92" mass="10319">MTPNAPLLGKARHLVEYGRPFGDVIFPRQTTWRHTEWLLTSLNFIGPPVNVGVQTANKVVLADLFDESPIGLFACNLHFSNTFYTLTCIINT</sequence>
<comment type="caution">
    <text evidence="1">The sequence shown here is derived from an EMBL/GenBank/DDBJ whole genome shotgun (WGS) entry which is preliminary data.</text>
</comment>
<reference evidence="1 2" key="1">
    <citation type="submission" date="2020-09" db="EMBL/GenBank/DDBJ databases">
        <title>De no assembly of potato wild relative species, Solanum commersonii.</title>
        <authorList>
            <person name="Cho K."/>
        </authorList>
    </citation>
    <scope>NUCLEOTIDE SEQUENCE [LARGE SCALE GENOMIC DNA]</scope>
    <source>
        <strain evidence="1">LZ3.2</strain>
        <tissue evidence="1">Leaf</tissue>
    </source>
</reference>
<feature type="non-terminal residue" evidence="1">
    <location>
        <position position="1"/>
    </location>
</feature>
<dbReference type="EMBL" id="JACXVP010000003">
    <property type="protein sequence ID" value="KAG5615101.1"/>
    <property type="molecule type" value="Genomic_DNA"/>
</dbReference>
<dbReference type="AlphaFoldDB" id="A0A9J5ZS64"/>
<proteinExistence type="predicted"/>
<organism evidence="1 2">
    <name type="scientific">Solanum commersonii</name>
    <name type="common">Commerson's wild potato</name>
    <name type="synonym">Commerson's nightshade</name>
    <dbReference type="NCBI Taxonomy" id="4109"/>
    <lineage>
        <taxon>Eukaryota</taxon>
        <taxon>Viridiplantae</taxon>
        <taxon>Streptophyta</taxon>
        <taxon>Embryophyta</taxon>
        <taxon>Tracheophyta</taxon>
        <taxon>Spermatophyta</taxon>
        <taxon>Magnoliopsida</taxon>
        <taxon>eudicotyledons</taxon>
        <taxon>Gunneridae</taxon>
        <taxon>Pentapetalae</taxon>
        <taxon>asterids</taxon>
        <taxon>lamiids</taxon>
        <taxon>Solanales</taxon>
        <taxon>Solanaceae</taxon>
        <taxon>Solanoideae</taxon>
        <taxon>Solaneae</taxon>
        <taxon>Solanum</taxon>
    </lineage>
</organism>
<keyword evidence="2" id="KW-1185">Reference proteome</keyword>
<accession>A0A9J5ZS64</accession>
<protein>
    <submittedName>
        <fullName evidence="1">Uncharacterized protein</fullName>
    </submittedName>
</protein>
<evidence type="ECO:0000313" key="2">
    <source>
        <dbReference type="Proteomes" id="UP000824120"/>
    </source>
</evidence>